<dbReference type="RefSeq" id="WP_142510401.1">
    <property type="nucleotide sequence ID" value="NZ_SADV01000024.1"/>
</dbReference>
<dbReference type="EMBL" id="SADV01000024">
    <property type="protein sequence ID" value="TQR28763.1"/>
    <property type="molecule type" value="Genomic_DNA"/>
</dbReference>
<evidence type="ECO:0000313" key="3">
    <source>
        <dbReference type="Proteomes" id="UP000317944"/>
    </source>
</evidence>
<feature type="signal peptide" evidence="1">
    <location>
        <begin position="1"/>
        <end position="22"/>
    </location>
</feature>
<feature type="chain" id="PRO_5038667034" evidence="1">
    <location>
        <begin position="23"/>
        <end position="269"/>
    </location>
</feature>
<keyword evidence="1" id="KW-0732">Signal</keyword>
<name>A0A544U9F9_LYSSH</name>
<gene>
    <name evidence="2" type="ORF">C7Y47_20280</name>
</gene>
<dbReference type="Proteomes" id="UP000317944">
    <property type="component" value="Unassembled WGS sequence"/>
</dbReference>
<proteinExistence type="predicted"/>
<reference evidence="2 3" key="1">
    <citation type="submission" date="2018-03" db="EMBL/GenBank/DDBJ databases">
        <title>Aerobic endospore-forming bacteria genome sequencing and assembly.</title>
        <authorList>
            <person name="Cavalcante D.A."/>
            <person name="Driks A."/>
            <person name="Putonti C."/>
            <person name="De-Souza M.T."/>
        </authorList>
    </citation>
    <scope>NUCLEOTIDE SEQUENCE [LARGE SCALE GENOMIC DNA]</scope>
    <source>
        <strain evidence="2 3">SDF0037</strain>
    </source>
</reference>
<evidence type="ECO:0000313" key="2">
    <source>
        <dbReference type="EMBL" id="TQR28763.1"/>
    </source>
</evidence>
<comment type="caution">
    <text evidence="2">The sequence shown here is derived from an EMBL/GenBank/DDBJ whole genome shotgun (WGS) entry which is preliminary data.</text>
</comment>
<dbReference type="OrthoDB" id="2382392at2"/>
<sequence>MKKLPLSLAASSIFLSMLFTTAHETVQAKEMENKANSSTYMVALKNPHTKGGGKEVEVKKVETKIESASQLSSYLKENYPELKTDIVTVKFDYTVSENDDIGRPYDYFINYDLSLTPYSLNFESAMNSHLRSIKHQDTAKEDVAKARKQLNDFIETMAKDVIEKLPNKKILGQSYKGWYRYKYIQEDWQTTRDYSWTNYEPISMNHVWVDRPEDYYKVMMLHPSNPLVIQYDREEQERFFYKIDYNRLKYNDFKITDFGWRKFLDGSTF</sequence>
<dbReference type="AlphaFoldDB" id="A0A544U9F9"/>
<evidence type="ECO:0000256" key="1">
    <source>
        <dbReference type="SAM" id="SignalP"/>
    </source>
</evidence>
<organism evidence="2 3">
    <name type="scientific">Lysinibacillus sphaericus</name>
    <name type="common">Bacillus sphaericus</name>
    <dbReference type="NCBI Taxonomy" id="1421"/>
    <lineage>
        <taxon>Bacteria</taxon>
        <taxon>Bacillati</taxon>
        <taxon>Bacillota</taxon>
        <taxon>Bacilli</taxon>
        <taxon>Bacillales</taxon>
        <taxon>Bacillaceae</taxon>
        <taxon>Lysinibacillus</taxon>
    </lineage>
</organism>
<protein>
    <submittedName>
        <fullName evidence="2">Uncharacterized protein</fullName>
    </submittedName>
</protein>
<accession>A0A544U9F9</accession>